<name>A0A7I3ZPJ1_PHYPA</name>
<dbReference type="EnsemblPlants" id="Pp3c1_31710V3.1">
    <property type="protein sequence ID" value="PAC:32968026.CDS.1"/>
    <property type="gene ID" value="Pp3c1_31710"/>
</dbReference>
<evidence type="ECO:0000313" key="2">
    <source>
        <dbReference type="Proteomes" id="UP000006727"/>
    </source>
</evidence>
<dbReference type="AlphaFoldDB" id="A0A7I3ZPJ1"/>
<reference evidence="1 2" key="2">
    <citation type="journal article" date="2018" name="Plant J.">
        <title>The Physcomitrella patens chromosome-scale assembly reveals moss genome structure and evolution.</title>
        <authorList>
            <person name="Lang D."/>
            <person name="Ullrich K.K."/>
            <person name="Murat F."/>
            <person name="Fuchs J."/>
            <person name="Jenkins J."/>
            <person name="Haas F.B."/>
            <person name="Piednoel M."/>
            <person name="Gundlach H."/>
            <person name="Van Bel M."/>
            <person name="Meyberg R."/>
            <person name="Vives C."/>
            <person name="Morata J."/>
            <person name="Symeonidi A."/>
            <person name="Hiss M."/>
            <person name="Muchero W."/>
            <person name="Kamisugi Y."/>
            <person name="Saleh O."/>
            <person name="Blanc G."/>
            <person name="Decker E.L."/>
            <person name="van Gessel N."/>
            <person name="Grimwood J."/>
            <person name="Hayes R.D."/>
            <person name="Graham S.W."/>
            <person name="Gunter L.E."/>
            <person name="McDaniel S.F."/>
            <person name="Hoernstein S.N.W."/>
            <person name="Larsson A."/>
            <person name="Li F.W."/>
            <person name="Perroud P.F."/>
            <person name="Phillips J."/>
            <person name="Ranjan P."/>
            <person name="Rokshar D.S."/>
            <person name="Rothfels C.J."/>
            <person name="Schneider L."/>
            <person name="Shu S."/>
            <person name="Stevenson D.W."/>
            <person name="Thummler F."/>
            <person name="Tillich M."/>
            <person name="Villarreal Aguilar J.C."/>
            <person name="Widiez T."/>
            <person name="Wong G.K."/>
            <person name="Wymore A."/>
            <person name="Zhang Y."/>
            <person name="Zimmer A.D."/>
            <person name="Quatrano R.S."/>
            <person name="Mayer K.F.X."/>
            <person name="Goodstein D."/>
            <person name="Casacuberta J.M."/>
            <person name="Vandepoele K."/>
            <person name="Reski R."/>
            <person name="Cuming A.C."/>
            <person name="Tuskan G.A."/>
            <person name="Maumus F."/>
            <person name="Salse J."/>
            <person name="Schmutz J."/>
            <person name="Rensing S.A."/>
        </authorList>
    </citation>
    <scope>NUCLEOTIDE SEQUENCE [LARGE SCALE GENOMIC DNA]</scope>
    <source>
        <strain evidence="1 2">cv. Gransden 2004</strain>
    </source>
</reference>
<reference evidence="1 2" key="1">
    <citation type="journal article" date="2008" name="Science">
        <title>The Physcomitrella genome reveals evolutionary insights into the conquest of land by plants.</title>
        <authorList>
            <person name="Rensing S."/>
            <person name="Lang D."/>
            <person name="Zimmer A."/>
            <person name="Terry A."/>
            <person name="Salamov A."/>
            <person name="Shapiro H."/>
            <person name="Nishiyama T."/>
            <person name="Perroud P.-F."/>
            <person name="Lindquist E."/>
            <person name="Kamisugi Y."/>
            <person name="Tanahashi T."/>
            <person name="Sakakibara K."/>
            <person name="Fujita T."/>
            <person name="Oishi K."/>
            <person name="Shin-I T."/>
            <person name="Kuroki Y."/>
            <person name="Toyoda A."/>
            <person name="Suzuki Y."/>
            <person name="Hashimoto A."/>
            <person name="Yamaguchi K."/>
            <person name="Sugano A."/>
            <person name="Kohara Y."/>
            <person name="Fujiyama A."/>
            <person name="Anterola A."/>
            <person name="Aoki S."/>
            <person name="Ashton N."/>
            <person name="Barbazuk W.B."/>
            <person name="Barker E."/>
            <person name="Bennetzen J."/>
            <person name="Bezanilla M."/>
            <person name="Blankenship R."/>
            <person name="Cho S.H."/>
            <person name="Dutcher S."/>
            <person name="Estelle M."/>
            <person name="Fawcett J.A."/>
            <person name="Gundlach H."/>
            <person name="Hanada K."/>
            <person name="Heyl A."/>
            <person name="Hicks K.A."/>
            <person name="Hugh J."/>
            <person name="Lohr M."/>
            <person name="Mayer K."/>
            <person name="Melkozernov A."/>
            <person name="Murata T."/>
            <person name="Nelson D."/>
            <person name="Pils B."/>
            <person name="Prigge M."/>
            <person name="Reiss B."/>
            <person name="Renner T."/>
            <person name="Rombauts S."/>
            <person name="Rushton P."/>
            <person name="Sanderfoot A."/>
            <person name="Schween G."/>
            <person name="Shiu S.-H."/>
            <person name="Stueber K."/>
            <person name="Theodoulou F.L."/>
            <person name="Tu H."/>
            <person name="Van de Peer Y."/>
            <person name="Verrier P.J."/>
            <person name="Waters E."/>
            <person name="Wood A."/>
            <person name="Yang L."/>
            <person name="Cove D."/>
            <person name="Cuming A."/>
            <person name="Hasebe M."/>
            <person name="Lucas S."/>
            <person name="Mishler D.B."/>
            <person name="Reski R."/>
            <person name="Grigoriev I."/>
            <person name="Quatrano R.S."/>
            <person name="Boore J.L."/>
        </authorList>
    </citation>
    <scope>NUCLEOTIDE SEQUENCE [LARGE SCALE GENOMIC DNA]</scope>
    <source>
        <strain evidence="1 2">cv. Gransden 2004</strain>
    </source>
</reference>
<proteinExistence type="predicted"/>
<protein>
    <submittedName>
        <fullName evidence="1">Uncharacterized protein</fullName>
    </submittedName>
</protein>
<dbReference type="EMBL" id="ABEU02000001">
    <property type="status" value="NOT_ANNOTATED_CDS"/>
    <property type="molecule type" value="Genomic_DNA"/>
</dbReference>
<dbReference type="Gramene" id="Pp3c1_31710V3.1">
    <property type="protein sequence ID" value="PAC:32968026.CDS.1"/>
    <property type="gene ID" value="Pp3c1_31710"/>
</dbReference>
<organism evidence="1 2">
    <name type="scientific">Physcomitrium patens</name>
    <name type="common">Spreading-leaved earth moss</name>
    <name type="synonym">Physcomitrella patens</name>
    <dbReference type="NCBI Taxonomy" id="3218"/>
    <lineage>
        <taxon>Eukaryota</taxon>
        <taxon>Viridiplantae</taxon>
        <taxon>Streptophyta</taxon>
        <taxon>Embryophyta</taxon>
        <taxon>Bryophyta</taxon>
        <taxon>Bryophytina</taxon>
        <taxon>Bryopsida</taxon>
        <taxon>Funariidae</taxon>
        <taxon>Funariales</taxon>
        <taxon>Funariaceae</taxon>
        <taxon>Physcomitrium</taxon>
    </lineage>
</organism>
<evidence type="ECO:0000313" key="1">
    <source>
        <dbReference type="EnsemblPlants" id="PAC:32968026.CDS.1"/>
    </source>
</evidence>
<reference evidence="1" key="3">
    <citation type="submission" date="2020-12" db="UniProtKB">
        <authorList>
            <consortium name="EnsemblPlants"/>
        </authorList>
    </citation>
    <scope>IDENTIFICATION</scope>
</reference>
<keyword evidence="2" id="KW-1185">Reference proteome</keyword>
<accession>A0A7I3ZPJ1</accession>
<sequence length="54" mass="6246">MCNIASLVYLFHRSLQRSVLKLFTISVVTTFKKIDLRFFMTPGLAMLLALNLRI</sequence>
<dbReference type="Proteomes" id="UP000006727">
    <property type="component" value="Chromosome 1"/>
</dbReference>
<dbReference type="InParanoid" id="A0A7I3ZPJ1"/>